<keyword evidence="3" id="KW-1185">Reference proteome</keyword>
<dbReference type="CDD" id="cd02440">
    <property type="entry name" value="AdoMet_MTases"/>
    <property type="match status" value="1"/>
</dbReference>
<evidence type="ECO:0000313" key="2">
    <source>
        <dbReference type="EMBL" id="SJM32206.1"/>
    </source>
</evidence>
<dbReference type="AlphaFoldDB" id="A0A2P9AM37"/>
<dbReference type="Proteomes" id="UP000245698">
    <property type="component" value="Unassembled WGS sequence"/>
</dbReference>
<protein>
    <submittedName>
        <fullName evidence="2">C-methyltransferase</fullName>
    </submittedName>
</protein>
<organism evidence="2 3">
    <name type="scientific">Mesorhizobium delmotii</name>
    <dbReference type="NCBI Taxonomy" id="1631247"/>
    <lineage>
        <taxon>Bacteria</taxon>
        <taxon>Pseudomonadati</taxon>
        <taxon>Pseudomonadota</taxon>
        <taxon>Alphaproteobacteria</taxon>
        <taxon>Hyphomicrobiales</taxon>
        <taxon>Phyllobacteriaceae</taxon>
        <taxon>Mesorhizobium</taxon>
    </lineage>
</organism>
<keyword evidence="2" id="KW-0808">Transferase</keyword>
<proteinExistence type="predicted"/>
<name>A0A2P9AM37_9HYPH</name>
<evidence type="ECO:0000259" key="1">
    <source>
        <dbReference type="Pfam" id="PF08484"/>
    </source>
</evidence>
<dbReference type="EMBL" id="FUIG01000032">
    <property type="protein sequence ID" value="SJM32206.1"/>
    <property type="molecule type" value="Genomic_DNA"/>
</dbReference>
<dbReference type="Gene3D" id="3.40.50.150">
    <property type="entry name" value="Vaccinia Virus protein VP39"/>
    <property type="match status" value="1"/>
</dbReference>
<dbReference type="InterPro" id="IPR013691">
    <property type="entry name" value="MeTrfase_14"/>
</dbReference>
<evidence type="ECO:0000313" key="3">
    <source>
        <dbReference type="Proteomes" id="UP000245698"/>
    </source>
</evidence>
<dbReference type="Gene3D" id="3.40.50.720">
    <property type="entry name" value="NAD(P)-binding Rossmann-like Domain"/>
    <property type="match status" value="1"/>
</dbReference>
<dbReference type="Pfam" id="PF08484">
    <property type="entry name" value="Methyltransf_14"/>
    <property type="match status" value="1"/>
</dbReference>
<reference evidence="3" key="1">
    <citation type="submission" date="2016-12" db="EMBL/GenBank/DDBJ databases">
        <authorList>
            <person name="Brunel B."/>
        </authorList>
    </citation>
    <scope>NUCLEOTIDE SEQUENCE [LARGE SCALE GENOMIC DNA]</scope>
</reference>
<sequence>MQVQSAACAEAHEPATNSMRLRGDCPVCRQRNLLHSVSFDAIPFSCNSLHPDANSAVAAPTGQFVLAFCRNCEHFFNAAFEDGRIGYTQNYENSLHFSPRFVAFVEDLADRLSAAYALDGKLALDIGCGKGDFLKRLCSTSGARGIGFDRSFEDNRGDDVAGVEFINDWFSDAYPDVKPDFVSCRHVLEHIASPIAFLQGLRSHPRVEPSTVFYIEVPNALYTLRDMGIWDLIYEHVSYFTPHSLRVAMETAGFEVLDQGASFGDQYLFIEAKPSEPRMMAPYSKSEKIDALVHRFDRTYRDKVAWWRDYLSNRDPERTVVWGAGSKGITFVNIVPEGARIGALVDVNPHKQGRFAPGTGTPVVGPESLRGKPLQSIVVMNPLYRDEVAQAACKLGLSAEIIVA</sequence>
<accession>A0A2P9AM37</accession>
<dbReference type="SUPFAM" id="SSF53335">
    <property type="entry name" value="S-adenosyl-L-methionine-dependent methyltransferases"/>
    <property type="match status" value="1"/>
</dbReference>
<gene>
    <name evidence="2" type="ORF">BQ8482_250091</name>
</gene>
<dbReference type="GO" id="GO:0032259">
    <property type="term" value="P:methylation"/>
    <property type="evidence" value="ECO:0007669"/>
    <property type="project" value="UniProtKB-KW"/>
</dbReference>
<dbReference type="Pfam" id="PF13489">
    <property type="entry name" value="Methyltransf_23"/>
    <property type="match status" value="1"/>
</dbReference>
<feature type="domain" description="C-methyltransferase" evidence="1">
    <location>
        <begin position="314"/>
        <end position="391"/>
    </location>
</feature>
<keyword evidence="2" id="KW-0489">Methyltransferase</keyword>
<dbReference type="InterPro" id="IPR029063">
    <property type="entry name" value="SAM-dependent_MTases_sf"/>
</dbReference>
<dbReference type="GO" id="GO:0008168">
    <property type="term" value="F:methyltransferase activity"/>
    <property type="evidence" value="ECO:0007669"/>
    <property type="project" value="UniProtKB-KW"/>
</dbReference>